<sequence length="281" mass="31003">MPIQIELLNAEPFEAAFSNDMQPRDLLVQYGRVLRRVIGGMHEDFALRPYLCGDFADLLRVQQLEQPNGFEPLLPFLVPDTAPNVAGRWLAMVDEQGFVRATVASLATYIPERETFRTVCEDLSLFLAAPQVARELGAYATCSAPTAAKISGHVTVLSGGWVHPKWRKRGLIGATVRLIIMAAYGFDTPDWVVGLIAPDLPMKLTADGYGFPRRDSEIVLNLPGWPITRFTLGALKRSEVEASLIEYRPARPEPTADEVEAARRWWLAARTDAAGLASAAE</sequence>
<gene>
    <name evidence="1" type="ORF">VZ95_13760</name>
</gene>
<reference evidence="1 2" key="1">
    <citation type="submission" date="2015-03" db="EMBL/GenBank/DDBJ databases">
        <title>Draft genome sequence of Elstera litoralis.</title>
        <authorList>
            <person name="Rahalkar M.C."/>
            <person name="Dhakephalkar P.K."/>
            <person name="Pore S.D."/>
            <person name="Arora P."/>
            <person name="Kapse N.G."/>
            <person name="Pandit P.S."/>
        </authorList>
    </citation>
    <scope>NUCLEOTIDE SEQUENCE [LARGE SCALE GENOMIC DNA]</scope>
    <source>
        <strain evidence="1 2">Dia-1</strain>
    </source>
</reference>
<dbReference type="Proteomes" id="UP000033774">
    <property type="component" value="Unassembled WGS sequence"/>
</dbReference>
<name>A0A0F3IRA3_9PROT</name>
<dbReference type="RefSeq" id="WP_045776362.1">
    <property type="nucleotide sequence ID" value="NZ_LAJY01000367.1"/>
</dbReference>
<evidence type="ECO:0000313" key="1">
    <source>
        <dbReference type="EMBL" id="KJV09068.1"/>
    </source>
</evidence>
<keyword evidence="2" id="KW-1185">Reference proteome</keyword>
<evidence type="ECO:0000313" key="2">
    <source>
        <dbReference type="Proteomes" id="UP000033774"/>
    </source>
</evidence>
<accession>A0A0F3IRA3</accession>
<organism evidence="1 2">
    <name type="scientific">Elstera litoralis</name>
    <dbReference type="NCBI Taxonomy" id="552518"/>
    <lineage>
        <taxon>Bacteria</taxon>
        <taxon>Pseudomonadati</taxon>
        <taxon>Pseudomonadota</taxon>
        <taxon>Alphaproteobacteria</taxon>
        <taxon>Rhodospirillales</taxon>
        <taxon>Rhodospirillaceae</taxon>
        <taxon>Elstera</taxon>
    </lineage>
</organism>
<dbReference type="EMBL" id="LAJY01000367">
    <property type="protein sequence ID" value="KJV09068.1"/>
    <property type="molecule type" value="Genomic_DNA"/>
</dbReference>
<proteinExistence type="predicted"/>
<protein>
    <submittedName>
        <fullName evidence="1">Uncharacterized protein</fullName>
    </submittedName>
</protein>
<comment type="caution">
    <text evidence="1">The sequence shown here is derived from an EMBL/GenBank/DDBJ whole genome shotgun (WGS) entry which is preliminary data.</text>
</comment>
<dbReference type="OrthoDB" id="7306993at2"/>
<dbReference type="AlphaFoldDB" id="A0A0F3IRA3"/>